<keyword evidence="6" id="KW-0132">Cell division</keyword>
<dbReference type="PANTHER" id="PTHR12955">
    <property type="entry name" value="SARCOMA ANTIGEN NY-SAR-95-RELATED"/>
    <property type="match status" value="1"/>
</dbReference>
<dbReference type="EMBL" id="KK852476">
    <property type="protein sequence ID" value="KDR23032.1"/>
    <property type="molecule type" value="Genomic_DNA"/>
</dbReference>
<dbReference type="PANTHER" id="PTHR12955:SF1">
    <property type="entry name" value="INTEGRATOR COMPLEX SUBUNIT 13"/>
    <property type="match status" value="1"/>
</dbReference>
<keyword evidence="13" id="KW-0131">Cell cycle</keyword>
<evidence type="ECO:0000256" key="2">
    <source>
        <dbReference type="ARBA" id="ARBA00004556"/>
    </source>
</evidence>
<comment type="subunit">
    <text evidence="17">Belongs to the multiprotein complex Integrator, at least composed of IntS1, IntS2, IntS3, IntS4, omd/IntS5, IntS6, defl/IntS7, IntS8, IntS9, IntS10, IntS11, IntS12, asun/IntS13, IntS14 and IntS15. The core complex associates with protein phosphatase 2A subunits mts/PP2A and Pp2A-29B, to form the Integrator-PP2A (INTAC) complex.</text>
</comment>
<evidence type="ECO:0000313" key="19">
    <source>
        <dbReference type="EMBL" id="KDR23032.1"/>
    </source>
</evidence>
<evidence type="ECO:0000256" key="1">
    <source>
        <dbReference type="ARBA" id="ARBA00004123"/>
    </source>
</evidence>
<dbReference type="GO" id="GO:0051642">
    <property type="term" value="P:centrosome localization"/>
    <property type="evidence" value="ECO:0007669"/>
    <property type="project" value="TreeGrafter"/>
</dbReference>
<evidence type="ECO:0000256" key="14">
    <source>
        <dbReference type="ARBA" id="ARBA00030658"/>
    </source>
</evidence>
<dbReference type="eggNOG" id="KOG3711">
    <property type="taxonomic scope" value="Eukaryota"/>
</dbReference>
<reference evidence="19 20" key="1">
    <citation type="journal article" date="2014" name="Nat. Commun.">
        <title>Molecular traces of alternative social organization in a termite genome.</title>
        <authorList>
            <person name="Terrapon N."/>
            <person name="Li C."/>
            <person name="Robertson H.M."/>
            <person name="Ji L."/>
            <person name="Meng X."/>
            <person name="Booth W."/>
            <person name="Chen Z."/>
            <person name="Childers C.P."/>
            <person name="Glastad K.M."/>
            <person name="Gokhale K."/>
            <person name="Gowin J."/>
            <person name="Gronenberg W."/>
            <person name="Hermansen R.A."/>
            <person name="Hu H."/>
            <person name="Hunt B.G."/>
            <person name="Huylmans A.K."/>
            <person name="Khalil S.M."/>
            <person name="Mitchell R.D."/>
            <person name="Munoz-Torres M.C."/>
            <person name="Mustard J.A."/>
            <person name="Pan H."/>
            <person name="Reese J.T."/>
            <person name="Scharf M.E."/>
            <person name="Sun F."/>
            <person name="Vogel H."/>
            <person name="Xiao J."/>
            <person name="Yang W."/>
            <person name="Yang Z."/>
            <person name="Yang Z."/>
            <person name="Zhou J."/>
            <person name="Zhu J."/>
            <person name="Brent C.S."/>
            <person name="Elsik C.G."/>
            <person name="Goodisman M.A."/>
            <person name="Liberles D.A."/>
            <person name="Roe R.M."/>
            <person name="Vargo E.L."/>
            <person name="Vilcinskas A."/>
            <person name="Wang J."/>
            <person name="Bornberg-Bauer E."/>
            <person name="Korb J."/>
            <person name="Zhang G."/>
            <person name="Liebig J."/>
        </authorList>
    </citation>
    <scope>NUCLEOTIDE SEQUENCE [LARGE SCALE GENOMIC DNA]</scope>
    <source>
        <tissue evidence="19">Whole organism</tissue>
    </source>
</reference>
<dbReference type="STRING" id="136037.A0A067RGX8"/>
<proteinExistence type="inferred from homology"/>
<keyword evidence="5" id="KW-0963">Cytoplasm</keyword>
<feature type="compositionally biased region" description="Low complexity" evidence="18">
    <location>
        <begin position="461"/>
        <end position="470"/>
    </location>
</feature>
<evidence type="ECO:0000256" key="10">
    <source>
        <dbReference type="ARBA" id="ARBA00023054"/>
    </source>
</evidence>
<dbReference type="Pfam" id="PF10221">
    <property type="entry name" value="Mat89Bb"/>
    <property type="match status" value="1"/>
</dbReference>
<gene>
    <name evidence="19" type="ORF">L798_14585</name>
</gene>
<comment type="similarity">
    <text evidence="16">Belongs to the Integrator subunit 13 family.</text>
</comment>
<dbReference type="GO" id="GO:0007283">
    <property type="term" value="P:spermatogenesis"/>
    <property type="evidence" value="ECO:0007669"/>
    <property type="project" value="UniProtKB-KW"/>
</dbReference>
<dbReference type="FunCoup" id="A0A067RGX8">
    <property type="interactions" value="1938"/>
</dbReference>
<organism evidence="19 20">
    <name type="scientific">Zootermopsis nevadensis</name>
    <name type="common">Dampwood termite</name>
    <dbReference type="NCBI Taxonomy" id="136037"/>
    <lineage>
        <taxon>Eukaryota</taxon>
        <taxon>Metazoa</taxon>
        <taxon>Ecdysozoa</taxon>
        <taxon>Arthropoda</taxon>
        <taxon>Hexapoda</taxon>
        <taxon>Insecta</taxon>
        <taxon>Pterygota</taxon>
        <taxon>Neoptera</taxon>
        <taxon>Polyneoptera</taxon>
        <taxon>Dictyoptera</taxon>
        <taxon>Blattodea</taxon>
        <taxon>Blattoidea</taxon>
        <taxon>Termitoidae</taxon>
        <taxon>Termopsidae</taxon>
        <taxon>Zootermopsis</taxon>
    </lineage>
</organism>
<evidence type="ECO:0000256" key="6">
    <source>
        <dbReference type="ARBA" id="ARBA00022618"/>
    </source>
</evidence>
<dbReference type="GO" id="GO:0051321">
    <property type="term" value="P:meiotic cell cycle"/>
    <property type="evidence" value="ECO:0007669"/>
    <property type="project" value="UniProtKB-KW"/>
</dbReference>
<keyword evidence="20" id="KW-1185">Reference proteome</keyword>
<evidence type="ECO:0000256" key="11">
    <source>
        <dbReference type="ARBA" id="ARBA00023242"/>
    </source>
</evidence>
<keyword evidence="10" id="KW-0175">Coiled coil</keyword>
<evidence type="ECO:0000256" key="13">
    <source>
        <dbReference type="ARBA" id="ARBA00023306"/>
    </source>
</evidence>
<dbReference type="OMA" id="RMENTDI"/>
<keyword evidence="7" id="KW-0498">Mitosis</keyword>
<dbReference type="GO" id="GO:0030154">
    <property type="term" value="P:cell differentiation"/>
    <property type="evidence" value="ECO:0007669"/>
    <property type="project" value="UniProtKB-KW"/>
</dbReference>
<dbReference type="InterPro" id="IPR019355">
    <property type="entry name" value="Cell_cycle_regulator_Mat89Bb"/>
</dbReference>
<dbReference type="GO" id="GO:0032039">
    <property type="term" value="C:integrator complex"/>
    <property type="evidence" value="ECO:0007669"/>
    <property type="project" value="TreeGrafter"/>
</dbReference>
<name>A0A067RGX8_ZOONE</name>
<keyword evidence="12" id="KW-0469">Meiosis</keyword>
<keyword evidence="8" id="KW-0221">Differentiation</keyword>
<evidence type="ECO:0000256" key="4">
    <source>
        <dbReference type="ARBA" id="ARBA00022473"/>
    </source>
</evidence>
<evidence type="ECO:0000256" key="18">
    <source>
        <dbReference type="SAM" id="MobiDB-lite"/>
    </source>
</evidence>
<evidence type="ECO:0000256" key="15">
    <source>
        <dbReference type="ARBA" id="ARBA00032585"/>
    </source>
</evidence>
<evidence type="ECO:0000313" key="20">
    <source>
        <dbReference type="Proteomes" id="UP000027135"/>
    </source>
</evidence>
<evidence type="ECO:0000256" key="8">
    <source>
        <dbReference type="ARBA" id="ARBA00022782"/>
    </source>
</evidence>
<evidence type="ECO:0000256" key="9">
    <source>
        <dbReference type="ARBA" id="ARBA00022871"/>
    </source>
</evidence>
<dbReference type="GO" id="GO:0051301">
    <property type="term" value="P:cell division"/>
    <property type="evidence" value="ECO:0007669"/>
    <property type="project" value="UniProtKB-KW"/>
</dbReference>
<keyword evidence="4" id="KW-0217">Developmental protein</keyword>
<evidence type="ECO:0000256" key="17">
    <source>
        <dbReference type="ARBA" id="ARBA00065185"/>
    </source>
</evidence>
<dbReference type="Proteomes" id="UP000027135">
    <property type="component" value="Unassembled WGS sequence"/>
</dbReference>
<evidence type="ECO:0000256" key="16">
    <source>
        <dbReference type="ARBA" id="ARBA00061603"/>
    </source>
</evidence>
<evidence type="ECO:0000256" key="5">
    <source>
        <dbReference type="ARBA" id="ARBA00022490"/>
    </source>
</evidence>
<evidence type="ECO:0000256" key="12">
    <source>
        <dbReference type="ARBA" id="ARBA00023254"/>
    </source>
</evidence>
<dbReference type="AlphaFoldDB" id="A0A067RGX8"/>
<evidence type="ECO:0000256" key="3">
    <source>
        <dbReference type="ARBA" id="ARBA00020501"/>
    </source>
</evidence>
<dbReference type="GO" id="GO:0007346">
    <property type="term" value="P:regulation of mitotic cell cycle"/>
    <property type="evidence" value="ECO:0007669"/>
    <property type="project" value="TreeGrafter"/>
</dbReference>
<dbReference type="InParanoid" id="A0A067RGX8"/>
<evidence type="ECO:0000256" key="7">
    <source>
        <dbReference type="ARBA" id="ARBA00022776"/>
    </source>
</evidence>
<keyword evidence="9" id="KW-0744">Spermatogenesis</keyword>
<accession>A0A067RGX8</accession>
<comment type="subcellular location">
    <subcellularLocation>
        <location evidence="2">Cytoplasm</location>
        <location evidence="2">Perinuclear region</location>
    </subcellularLocation>
    <subcellularLocation>
        <location evidence="1">Nucleus</location>
    </subcellularLocation>
</comment>
<dbReference type="GO" id="GO:0048471">
    <property type="term" value="C:perinuclear region of cytoplasm"/>
    <property type="evidence" value="ECO:0007669"/>
    <property type="project" value="UniProtKB-SubCell"/>
</dbReference>
<protein>
    <recommendedName>
        <fullName evidence="3">Protein asunder</fullName>
    </recommendedName>
    <alternativeName>
        <fullName evidence="15">Cell cycle regulator Mat89Bb</fullName>
    </alternativeName>
    <alternativeName>
        <fullName evidence="14">Set apart in position or space protein</fullName>
    </alternativeName>
</protein>
<feature type="region of interest" description="Disordered" evidence="18">
    <location>
        <begin position="441"/>
        <end position="474"/>
    </location>
</feature>
<sequence>MKSLKEIFQNVLIQQNKIAAGSDQLITVHHCHLVIINVYPNNVESQVTGHPPKDLSAILTTEVHSVKAGGQIASKLSNLILNHYDLGSTTVTGIPMKEEQNASSSANYDVEIFHSSAAHTSILKGNAADSALIRTQREGADYETVTLKWCTPRGCSASEMQNCIAMHRITPVDVNSRPSSCLINFLLNGRSVMLEMPRKSGGKMISHLLAAHGGEIFVHTLVTARSVLEDPPSISEGCGGRVTDYRITDFGVLMQNNKLVPLKRKFDKTHTETPLSRMRSRLDRHTKYWPITISSTFIFNLKNYIDPLPALLVKEEMTDEEVVKCKQVIYSLINLETKHEPLQTPNMGQRGKGPKREEQYRIMWNELETFLRANCRTDQHNRVLNCLLECRNKSDDEKNKLEKKDDKVELDQALRELDQFGKFSEASPNEYVPRATVIRATTDSPMSPPPISMTPSPSVPSRPSLLRSGPTAGGSIYSGPRTVLDIWVSRTSTEQRSRDMRQEFAGRLNGDAIAGGGSITKLYPNLKDSDCGGREMHIDG</sequence>
<keyword evidence="11" id="KW-0539">Nucleus</keyword>
<feature type="compositionally biased region" description="Pro residues" evidence="18">
    <location>
        <begin position="446"/>
        <end position="460"/>
    </location>
</feature>